<gene>
    <name evidence="1" type="ORF">AAX29_00050</name>
</gene>
<dbReference type="OrthoDB" id="5366020at2"/>
<protein>
    <submittedName>
        <fullName evidence="1">Uncharacterized protein</fullName>
    </submittedName>
</protein>
<evidence type="ECO:0000313" key="2">
    <source>
        <dbReference type="Proteomes" id="UP000093281"/>
    </source>
</evidence>
<dbReference type="AlphaFoldDB" id="A0A1C0B8Y5"/>
<evidence type="ECO:0000313" key="1">
    <source>
        <dbReference type="EMBL" id="OCM00060.1"/>
    </source>
</evidence>
<proteinExistence type="predicted"/>
<dbReference type="Proteomes" id="UP000093281">
    <property type="component" value="Unassembled WGS sequence"/>
</dbReference>
<organism evidence="1 2">
    <name type="scientific">Aliarcobacter thereius</name>
    <dbReference type="NCBI Taxonomy" id="544718"/>
    <lineage>
        <taxon>Bacteria</taxon>
        <taxon>Pseudomonadati</taxon>
        <taxon>Campylobacterota</taxon>
        <taxon>Epsilonproteobacteria</taxon>
        <taxon>Campylobacterales</taxon>
        <taxon>Arcobacteraceae</taxon>
        <taxon>Aliarcobacter</taxon>
    </lineage>
</organism>
<dbReference type="PROSITE" id="PS51257">
    <property type="entry name" value="PROKAR_LIPOPROTEIN"/>
    <property type="match status" value="1"/>
</dbReference>
<accession>A0A1C0B8Y5</accession>
<reference evidence="2" key="1">
    <citation type="submission" date="2015-05" db="EMBL/GenBank/DDBJ databases">
        <authorList>
            <person name="Rovetto F."/>
            <person name="Cocolin L."/>
            <person name="Illeghems K."/>
            <person name="Van Nieuwerburgh F."/>
            <person name="Houf K."/>
        </authorList>
    </citation>
    <scope>NUCLEOTIDE SEQUENCE [LARGE SCALE GENOMIC DNA]</scope>
    <source>
        <strain evidence="2">DU22</strain>
    </source>
</reference>
<name>A0A1C0B8Y5_9BACT</name>
<dbReference type="RefSeq" id="WP_066185174.1">
    <property type="nucleotide sequence ID" value="NZ_LCUJ01000001.1"/>
</dbReference>
<dbReference type="EMBL" id="LCUJ01000001">
    <property type="protein sequence ID" value="OCM00060.1"/>
    <property type="molecule type" value="Genomic_DNA"/>
</dbReference>
<comment type="caution">
    <text evidence="1">The sequence shown here is derived from an EMBL/GenBank/DDBJ whole genome shotgun (WGS) entry which is preliminary data.</text>
</comment>
<sequence>MRNIKRGLGYVVVAFLAILFVGCGSKNSELDSPEVYISKQLKIDKIEFNLTQLHESKIKYHTKSEMETIFKEDFFKKLKEKKLLTEDLDADLIDIKIEYKRRYVGDATALKSDSLGYPNYEYTIVVKDSTGNELLKKDRKNLTYKGGFTMNLQVVAGTLRDKKYEIDFVEALSNTIVDEINSLKKDK</sequence>